<accession>A0A8H6Z0D7</accession>
<dbReference type="OrthoDB" id="3132318at2759"/>
<sequence>MDALRGSSPSSVPPPSRALSVYRLLFSAQHFQRHLVVAIVDCNTTRCERSVYHPRGCRLPTCAKNFGQEIQKDVDRVDEYCFACRAAQERAARGR</sequence>
<name>A0A8H6Z0D7_9AGAR</name>
<reference evidence="1" key="1">
    <citation type="submission" date="2020-05" db="EMBL/GenBank/DDBJ databases">
        <title>Mycena genomes resolve the evolution of fungal bioluminescence.</title>
        <authorList>
            <person name="Tsai I.J."/>
        </authorList>
    </citation>
    <scope>NUCLEOTIDE SEQUENCE</scope>
    <source>
        <strain evidence="1">CCC161011</strain>
    </source>
</reference>
<dbReference type="EMBL" id="JACAZI010000002">
    <property type="protein sequence ID" value="KAF7368317.1"/>
    <property type="molecule type" value="Genomic_DNA"/>
</dbReference>
<keyword evidence="2" id="KW-1185">Reference proteome</keyword>
<evidence type="ECO:0000313" key="1">
    <source>
        <dbReference type="EMBL" id="KAF7368317.1"/>
    </source>
</evidence>
<evidence type="ECO:0000313" key="2">
    <source>
        <dbReference type="Proteomes" id="UP000620124"/>
    </source>
</evidence>
<organism evidence="1 2">
    <name type="scientific">Mycena venus</name>
    <dbReference type="NCBI Taxonomy" id="2733690"/>
    <lineage>
        <taxon>Eukaryota</taxon>
        <taxon>Fungi</taxon>
        <taxon>Dikarya</taxon>
        <taxon>Basidiomycota</taxon>
        <taxon>Agaricomycotina</taxon>
        <taxon>Agaricomycetes</taxon>
        <taxon>Agaricomycetidae</taxon>
        <taxon>Agaricales</taxon>
        <taxon>Marasmiineae</taxon>
        <taxon>Mycenaceae</taxon>
        <taxon>Mycena</taxon>
    </lineage>
</organism>
<dbReference type="AlphaFoldDB" id="A0A8H6Z0D7"/>
<protein>
    <submittedName>
        <fullName evidence="1">Uncharacterized protein</fullName>
    </submittedName>
</protein>
<dbReference type="Proteomes" id="UP000620124">
    <property type="component" value="Unassembled WGS sequence"/>
</dbReference>
<gene>
    <name evidence="1" type="ORF">MVEN_00153000</name>
</gene>
<comment type="caution">
    <text evidence="1">The sequence shown here is derived from an EMBL/GenBank/DDBJ whole genome shotgun (WGS) entry which is preliminary data.</text>
</comment>
<proteinExistence type="predicted"/>